<name>A0AAP0FBB1_9MAGN</name>
<reference evidence="2 3" key="1">
    <citation type="submission" date="2024-01" db="EMBL/GenBank/DDBJ databases">
        <title>Genome assemblies of Stephania.</title>
        <authorList>
            <person name="Yang L."/>
        </authorList>
    </citation>
    <scope>NUCLEOTIDE SEQUENCE [LARGE SCALE GENOMIC DNA]</scope>
    <source>
        <strain evidence="2">JXDWG</strain>
        <tissue evidence="2">Leaf</tissue>
    </source>
</reference>
<feature type="region of interest" description="Disordered" evidence="1">
    <location>
        <begin position="134"/>
        <end position="215"/>
    </location>
</feature>
<protein>
    <submittedName>
        <fullName evidence="2">Uncharacterized protein</fullName>
    </submittedName>
</protein>
<sequence>MYMSTSACPRGPTWTCTLIVPSAKALSVATWTRKGFPGPRGSTWTGKTRDLGAQIAPFEKALSAPHCRLPETDAENLCVGFSFLVRVGIGGRGGGRSRVFCWVGRLFKEGRVGAIRGERHEGGRKKEATVDRFLTGGGAYARRRRRRGGAAGSPEQGPAAFSSSSGSGTWRHFRGSGAWRKNSGPTNARRSDLRRAQGGDARRARESGERSGRRR</sequence>
<feature type="compositionally biased region" description="Basic and acidic residues" evidence="1">
    <location>
        <begin position="189"/>
        <end position="215"/>
    </location>
</feature>
<comment type="caution">
    <text evidence="2">The sequence shown here is derived from an EMBL/GenBank/DDBJ whole genome shotgun (WGS) entry which is preliminary data.</text>
</comment>
<dbReference type="EMBL" id="JBBNAG010000009">
    <property type="protein sequence ID" value="KAK9105903.1"/>
    <property type="molecule type" value="Genomic_DNA"/>
</dbReference>
<proteinExistence type="predicted"/>
<evidence type="ECO:0000256" key="1">
    <source>
        <dbReference type="SAM" id="MobiDB-lite"/>
    </source>
</evidence>
<organism evidence="2 3">
    <name type="scientific">Stephania cephalantha</name>
    <dbReference type="NCBI Taxonomy" id="152367"/>
    <lineage>
        <taxon>Eukaryota</taxon>
        <taxon>Viridiplantae</taxon>
        <taxon>Streptophyta</taxon>
        <taxon>Embryophyta</taxon>
        <taxon>Tracheophyta</taxon>
        <taxon>Spermatophyta</taxon>
        <taxon>Magnoliopsida</taxon>
        <taxon>Ranunculales</taxon>
        <taxon>Menispermaceae</taxon>
        <taxon>Menispermoideae</taxon>
        <taxon>Cissampelideae</taxon>
        <taxon>Stephania</taxon>
    </lineage>
</organism>
<dbReference type="Proteomes" id="UP001419268">
    <property type="component" value="Unassembled WGS sequence"/>
</dbReference>
<accession>A0AAP0FBB1</accession>
<keyword evidence="3" id="KW-1185">Reference proteome</keyword>
<evidence type="ECO:0000313" key="3">
    <source>
        <dbReference type="Proteomes" id="UP001419268"/>
    </source>
</evidence>
<dbReference type="AlphaFoldDB" id="A0AAP0FBB1"/>
<gene>
    <name evidence="2" type="ORF">Scep_022747</name>
</gene>
<evidence type="ECO:0000313" key="2">
    <source>
        <dbReference type="EMBL" id="KAK9105903.1"/>
    </source>
</evidence>